<dbReference type="GO" id="GO:0015171">
    <property type="term" value="F:amino acid transmembrane transporter activity"/>
    <property type="evidence" value="ECO:0007669"/>
    <property type="project" value="TreeGrafter"/>
</dbReference>
<reference evidence="9 11" key="2">
    <citation type="submission" date="2019-03" db="EMBL/GenBank/DDBJ databases">
        <title>Genomic Encyclopedia of Archaeal and Bacterial Type Strains, Phase II (KMG-II): from individual species to whole genera.</title>
        <authorList>
            <person name="Goeker M."/>
        </authorList>
    </citation>
    <scope>NUCLEOTIDE SEQUENCE [LARGE SCALE GENOMIC DNA]</scope>
    <source>
        <strain evidence="9 11">DSM 15235</strain>
    </source>
</reference>
<evidence type="ECO:0000256" key="5">
    <source>
        <dbReference type="ARBA" id="ARBA00023136"/>
    </source>
</evidence>
<feature type="transmembrane region" description="Helical" evidence="6">
    <location>
        <begin position="447"/>
        <end position="467"/>
    </location>
</feature>
<feature type="transmembrane region" description="Helical" evidence="6">
    <location>
        <begin position="405"/>
        <end position="427"/>
    </location>
</feature>
<name>A0A3N0W508_9FLAO</name>
<keyword evidence="11" id="KW-1185">Reference proteome</keyword>
<gene>
    <name evidence="9" type="ORF">BCF50_0767</name>
    <name evidence="8" type="ORF">EGI05_04025</name>
</gene>
<organism evidence="8 10">
    <name type="scientific">Chryseobacterium daecheongense</name>
    <dbReference type="NCBI Taxonomy" id="192389"/>
    <lineage>
        <taxon>Bacteria</taxon>
        <taxon>Pseudomonadati</taxon>
        <taxon>Bacteroidota</taxon>
        <taxon>Flavobacteriia</taxon>
        <taxon>Flavobacteriales</taxon>
        <taxon>Weeksellaceae</taxon>
        <taxon>Chryseobacterium group</taxon>
        <taxon>Chryseobacterium</taxon>
    </lineage>
</organism>
<proteinExistence type="predicted"/>
<evidence type="ECO:0000313" key="8">
    <source>
        <dbReference type="EMBL" id="ROI00065.1"/>
    </source>
</evidence>
<feature type="transmembrane region" description="Helical" evidence="6">
    <location>
        <begin position="186"/>
        <end position="204"/>
    </location>
</feature>
<dbReference type="RefSeq" id="WP_123261769.1">
    <property type="nucleotide sequence ID" value="NZ_RJTX01000001.1"/>
</dbReference>
<dbReference type="EMBL" id="SOQW01000001">
    <property type="protein sequence ID" value="TDX94995.1"/>
    <property type="molecule type" value="Genomic_DNA"/>
</dbReference>
<dbReference type="AlphaFoldDB" id="A0A3N0W508"/>
<feature type="transmembrane region" description="Helical" evidence="6">
    <location>
        <begin position="244"/>
        <end position="266"/>
    </location>
</feature>
<feature type="transmembrane region" description="Helical" evidence="6">
    <location>
        <begin position="487"/>
        <end position="505"/>
    </location>
</feature>
<dbReference type="PIRSF" id="PIRSF006060">
    <property type="entry name" value="AA_transporter"/>
    <property type="match status" value="1"/>
</dbReference>
<feature type="transmembrane region" description="Helical" evidence="6">
    <location>
        <begin position="65"/>
        <end position="85"/>
    </location>
</feature>
<dbReference type="Gene3D" id="1.20.1740.10">
    <property type="entry name" value="Amino acid/polyamine transporter I"/>
    <property type="match status" value="1"/>
</dbReference>
<dbReference type="InterPro" id="IPR029485">
    <property type="entry name" value="CAT_C"/>
</dbReference>
<feature type="transmembrane region" description="Helical" evidence="6">
    <location>
        <begin position="36"/>
        <end position="58"/>
    </location>
</feature>
<dbReference type="Proteomes" id="UP000295709">
    <property type="component" value="Unassembled WGS sequence"/>
</dbReference>
<dbReference type="Pfam" id="PF13520">
    <property type="entry name" value="AA_permease_2"/>
    <property type="match status" value="1"/>
</dbReference>
<sequence>MSSNIFRKKSISTILKQGGDGEDHGGLSKVLNVRDLTFFGIAAVIGGGTFSAIGNACFEGGPGVVLLYIICAIACGFTALCYAEFASRVPVSGSAYTYAYVSFGELFAWIIGWALIMEYSIGNIYIAFSWSGYFTNLLGTFGIHLPEWMTINYHEAHTVFTSQNPDINSEGYKAWSTAPMIGNLKLVFDLPAFLINIIITYLVYRGAKESKNLSNAMVVIKLAIIALVIIVGCFYVDIDNWTPFMPNGFGGVMAGVSAVFYAYIGFDAVSTLAEECKDPQKDLPKGMIYSLIICTVIYIIMALVLTGMVSYTLLGVSDPLAEIFAIKGVKWMLFIVSIAAVVAMTSVLLVFQMGQPRIWMTMSRDGLMPKKFSEIHPKYKTPSFATIITGLVVGLPIFFTDEKLVLDFTSIGTLFAFVLVCGGVLVLTSKKEESDEPTRGKFRVPYINAKFILPGLYILSLLLINYLFPDYFKNLFDFSDGKIETNLPLIIFYVACIVLSILAFIKNYSLIPLLGLVSCLYLLTGMTASNWAWFFCWLLIGLVIYFLYGYKNSKLGKA</sequence>
<dbReference type="OrthoDB" id="9762947at2"/>
<dbReference type="GO" id="GO:0016020">
    <property type="term" value="C:membrane"/>
    <property type="evidence" value="ECO:0007669"/>
    <property type="project" value="UniProtKB-SubCell"/>
</dbReference>
<feature type="transmembrane region" description="Helical" evidence="6">
    <location>
        <begin position="97"/>
        <end position="117"/>
    </location>
</feature>
<feature type="transmembrane region" description="Helical" evidence="6">
    <location>
        <begin position="124"/>
        <end position="145"/>
    </location>
</feature>
<evidence type="ECO:0000313" key="11">
    <source>
        <dbReference type="Proteomes" id="UP000295709"/>
    </source>
</evidence>
<evidence type="ECO:0000313" key="10">
    <source>
        <dbReference type="Proteomes" id="UP000269375"/>
    </source>
</evidence>
<evidence type="ECO:0000256" key="6">
    <source>
        <dbReference type="SAM" id="Phobius"/>
    </source>
</evidence>
<feature type="transmembrane region" description="Helical" evidence="6">
    <location>
        <begin position="331"/>
        <end position="351"/>
    </location>
</feature>
<feature type="transmembrane region" description="Helical" evidence="6">
    <location>
        <begin position="381"/>
        <end position="399"/>
    </location>
</feature>
<evidence type="ECO:0000256" key="3">
    <source>
        <dbReference type="ARBA" id="ARBA00022692"/>
    </source>
</evidence>
<feature type="transmembrane region" description="Helical" evidence="6">
    <location>
        <begin position="510"/>
        <end position="526"/>
    </location>
</feature>
<dbReference type="PANTHER" id="PTHR43243:SF4">
    <property type="entry name" value="CATIONIC AMINO ACID TRANSPORTER 4"/>
    <property type="match status" value="1"/>
</dbReference>
<dbReference type="Pfam" id="PF13906">
    <property type="entry name" value="AA_permease_C"/>
    <property type="match status" value="1"/>
</dbReference>
<keyword evidence="3 6" id="KW-0812">Transmembrane</keyword>
<dbReference type="PANTHER" id="PTHR43243">
    <property type="entry name" value="INNER MEMBRANE TRANSPORTER YGJI-RELATED"/>
    <property type="match status" value="1"/>
</dbReference>
<comment type="subcellular location">
    <subcellularLocation>
        <location evidence="1">Membrane</location>
        <topology evidence="1">Multi-pass membrane protein</topology>
    </subcellularLocation>
</comment>
<evidence type="ECO:0000256" key="1">
    <source>
        <dbReference type="ARBA" id="ARBA00004141"/>
    </source>
</evidence>
<feature type="transmembrane region" description="Helical" evidence="6">
    <location>
        <begin position="216"/>
        <end position="238"/>
    </location>
</feature>
<reference evidence="8 10" key="1">
    <citation type="submission" date="2018-11" db="EMBL/GenBank/DDBJ databases">
        <title>Proposal to divide the Flavobacteriaceae and reorganize its genera based on Amino Acid Identity values calculated from whole genome sequences.</title>
        <authorList>
            <person name="Nicholson A.C."/>
            <person name="Gulvik C.A."/>
            <person name="Whitney A.M."/>
            <person name="Humrighouse B.W."/>
            <person name="Bell M."/>
            <person name="Holmes B."/>
            <person name="Steigerwalt A."/>
            <person name="Villarma A."/>
            <person name="Sheth M."/>
            <person name="Batra D."/>
            <person name="Pryor J."/>
            <person name="Bernardet J.-F."/>
            <person name="Hugo C."/>
            <person name="Kampfer P."/>
            <person name="Newman J."/>
            <person name="Mcquiston J.R."/>
        </authorList>
    </citation>
    <scope>NUCLEOTIDE SEQUENCE [LARGE SCALE GENOMIC DNA]</scope>
    <source>
        <strain evidence="8 10">DSM 15235</strain>
    </source>
</reference>
<evidence type="ECO:0000259" key="7">
    <source>
        <dbReference type="Pfam" id="PF13906"/>
    </source>
</evidence>
<evidence type="ECO:0000256" key="2">
    <source>
        <dbReference type="ARBA" id="ARBA00022448"/>
    </source>
</evidence>
<accession>A0A3N0W508</accession>
<dbReference type="InterPro" id="IPR002293">
    <property type="entry name" value="AA/rel_permease1"/>
</dbReference>
<keyword evidence="5 6" id="KW-0472">Membrane</keyword>
<keyword evidence="2" id="KW-0813">Transport</keyword>
<protein>
    <submittedName>
        <fullName evidence="8">Amino acid permease</fullName>
    </submittedName>
    <submittedName>
        <fullName evidence="9">Amino acid/polyamine/organocation transporter (APC superfamily)</fullName>
    </submittedName>
</protein>
<dbReference type="EMBL" id="RJTX01000001">
    <property type="protein sequence ID" value="ROI00065.1"/>
    <property type="molecule type" value="Genomic_DNA"/>
</dbReference>
<feature type="domain" description="Cationic amino acid transporter C-terminal" evidence="7">
    <location>
        <begin position="510"/>
        <end position="553"/>
    </location>
</feature>
<keyword evidence="4 6" id="KW-1133">Transmembrane helix</keyword>
<comment type="caution">
    <text evidence="8">The sequence shown here is derived from an EMBL/GenBank/DDBJ whole genome shotgun (WGS) entry which is preliminary data.</text>
</comment>
<evidence type="ECO:0000256" key="4">
    <source>
        <dbReference type="ARBA" id="ARBA00022989"/>
    </source>
</evidence>
<feature type="transmembrane region" description="Helical" evidence="6">
    <location>
        <begin position="287"/>
        <end position="311"/>
    </location>
</feature>
<evidence type="ECO:0000313" key="9">
    <source>
        <dbReference type="EMBL" id="TDX94995.1"/>
    </source>
</evidence>
<feature type="transmembrane region" description="Helical" evidence="6">
    <location>
        <begin position="532"/>
        <end position="550"/>
    </location>
</feature>
<dbReference type="Proteomes" id="UP000269375">
    <property type="component" value="Unassembled WGS sequence"/>
</dbReference>